<feature type="DNA-binding region" description="Fork-head" evidence="2">
    <location>
        <begin position="146"/>
        <end position="217"/>
    </location>
</feature>
<dbReference type="InterPro" id="IPR036390">
    <property type="entry name" value="WH_DNA-bd_sf"/>
</dbReference>
<keyword evidence="1 2" id="KW-0238">DNA-binding</keyword>
<dbReference type="Pfam" id="PF00250">
    <property type="entry name" value="Forkhead"/>
    <property type="match status" value="1"/>
</dbReference>
<dbReference type="GeneID" id="108020365"/>
<keyword evidence="2" id="KW-0539">Nucleus</keyword>
<dbReference type="PROSITE" id="PS50039">
    <property type="entry name" value="FORK_HEAD_3"/>
    <property type="match status" value="1"/>
</dbReference>
<dbReference type="SMART" id="SM00339">
    <property type="entry name" value="FH"/>
    <property type="match status" value="1"/>
</dbReference>
<keyword evidence="5" id="KW-1185">Reference proteome</keyword>
<proteinExistence type="predicted"/>
<gene>
    <name evidence="6" type="primary">LOC108020365</name>
</gene>
<protein>
    <submittedName>
        <fullName evidence="6">Uncharacterized protein isoform X1</fullName>
    </submittedName>
</protein>
<reference evidence="6" key="1">
    <citation type="submission" date="2025-08" db="UniProtKB">
        <authorList>
            <consortium name="RefSeq"/>
        </authorList>
    </citation>
    <scope>IDENTIFICATION</scope>
</reference>
<dbReference type="RefSeq" id="XP_070853271.1">
    <property type="nucleotide sequence ID" value="XM_070997170.1"/>
</dbReference>
<dbReference type="InterPro" id="IPR050211">
    <property type="entry name" value="FOX_domain-containing"/>
</dbReference>
<dbReference type="SUPFAM" id="SSF46785">
    <property type="entry name" value="Winged helix' DNA-binding domain"/>
    <property type="match status" value="1"/>
</dbReference>
<dbReference type="InterPro" id="IPR001766">
    <property type="entry name" value="Fork_head_dom"/>
</dbReference>
<feature type="region of interest" description="Disordered" evidence="3">
    <location>
        <begin position="1"/>
        <end position="33"/>
    </location>
</feature>
<accession>A0ABM4TTG8</accession>
<dbReference type="Proteomes" id="UP001652628">
    <property type="component" value="Chromosome 4"/>
</dbReference>
<evidence type="ECO:0000256" key="2">
    <source>
        <dbReference type="PROSITE-ProRule" id="PRU00089"/>
    </source>
</evidence>
<dbReference type="InterPro" id="IPR036388">
    <property type="entry name" value="WH-like_DNA-bd_sf"/>
</dbReference>
<evidence type="ECO:0000259" key="4">
    <source>
        <dbReference type="PROSITE" id="PS50039"/>
    </source>
</evidence>
<evidence type="ECO:0000313" key="6">
    <source>
        <dbReference type="RefSeq" id="XP_070853271.1"/>
    </source>
</evidence>
<feature type="region of interest" description="Disordered" evidence="3">
    <location>
        <begin position="56"/>
        <end position="77"/>
    </location>
</feature>
<feature type="domain" description="Fork-head" evidence="4">
    <location>
        <begin position="146"/>
        <end position="217"/>
    </location>
</feature>
<name>A0ABM4TTG8_DROSZ</name>
<dbReference type="PANTHER" id="PTHR11829:SF402">
    <property type="entry name" value="FORK HEAD DOMAIN-CONTAINING PROTEIN FD3-RELATED"/>
    <property type="match status" value="1"/>
</dbReference>
<dbReference type="PRINTS" id="PR00053">
    <property type="entry name" value="FORKHEAD"/>
</dbReference>
<organism evidence="5 6">
    <name type="scientific">Drosophila suzukii</name>
    <name type="common">Spotted-wing drosophila fruit fly</name>
    <dbReference type="NCBI Taxonomy" id="28584"/>
    <lineage>
        <taxon>Eukaryota</taxon>
        <taxon>Metazoa</taxon>
        <taxon>Ecdysozoa</taxon>
        <taxon>Arthropoda</taxon>
        <taxon>Hexapoda</taxon>
        <taxon>Insecta</taxon>
        <taxon>Pterygota</taxon>
        <taxon>Neoptera</taxon>
        <taxon>Endopterygota</taxon>
        <taxon>Diptera</taxon>
        <taxon>Brachycera</taxon>
        <taxon>Muscomorpha</taxon>
        <taxon>Ephydroidea</taxon>
        <taxon>Drosophilidae</taxon>
        <taxon>Drosophila</taxon>
        <taxon>Sophophora</taxon>
    </lineage>
</organism>
<dbReference type="CDD" id="cd00059">
    <property type="entry name" value="FH_FOX"/>
    <property type="match status" value="1"/>
</dbReference>
<sequence length="457" mass="53078">MTDPDTFLSKSNALIQSNKEDTTSFQEADDSDEERELTNLNWLLRNQNLTWPKTIDSSTRETLNTREEAETPVPNNTNIHRNQIKLARGENTVKKSQVILDSRAQKTTPKRPTPSERFEIFVNKVKRDLTEYEKFASKYETDVTEKPPFNYSHIIGMAMLKNGRITLQQLCAWIEAKFAFFRVRKKWNNSIRHNLSLHHCFRNRKREEKGKGGYWELGVDPKKCDRKRIRNRKLCHSKLNQTAKYHNDQLTHKQQAKSSQPCFSRFAKKVNKNSLSEISETNTLKKISSTLTDDNFTEFLDKGTTDELNEIQYEKCPIQTMIKEDIFKKKLDTIIVSTGELIAEPQSLNCFISHRIDSTNTPVSGEDDFCTFNSINSYSDTTPVFASNTAIIEDRNISNDVSSPSHPCNIRISYDYTNFRPLVDSIDEQFHYLHNSSEYSRNDDILDNLLDVCVRHY</sequence>
<evidence type="ECO:0000313" key="5">
    <source>
        <dbReference type="Proteomes" id="UP001652628"/>
    </source>
</evidence>
<dbReference type="PANTHER" id="PTHR11829">
    <property type="entry name" value="FORKHEAD BOX PROTEIN"/>
    <property type="match status" value="1"/>
</dbReference>
<dbReference type="Gene3D" id="1.10.10.10">
    <property type="entry name" value="Winged helix-like DNA-binding domain superfamily/Winged helix DNA-binding domain"/>
    <property type="match status" value="1"/>
</dbReference>
<evidence type="ECO:0000256" key="1">
    <source>
        <dbReference type="ARBA" id="ARBA00023125"/>
    </source>
</evidence>
<comment type="subcellular location">
    <subcellularLocation>
        <location evidence="2">Nucleus</location>
    </subcellularLocation>
</comment>
<evidence type="ECO:0000256" key="3">
    <source>
        <dbReference type="SAM" id="MobiDB-lite"/>
    </source>
</evidence>
<feature type="compositionally biased region" description="Polar residues" evidence="3">
    <location>
        <begin position="8"/>
        <end position="17"/>
    </location>
</feature>